<feature type="chain" id="PRO_5046921419" evidence="2">
    <location>
        <begin position="22"/>
        <end position="380"/>
    </location>
</feature>
<gene>
    <name evidence="3" type="ORF">LVJ94_49000</name>
</gene>
<evidence type="ECO:0000256" key="2">
    <source>
        <dbReference type="SAM" id="SignalP"/>
    </source>
</evidence>
<proteinExistence type="predicted"/>
<keyword evidence="4" id="KW-1185">Reference proteome</keyword>
<dbReference type="Proteomes" id="UP001374803">
    <property type="component" value="Chromosome"/>
</dbReference>
<sequence>MNTIHVRSFLALLAIAGCASASPASEPSPESLESMPLADSGSEDEQLQRLYREALAEGGELTVYAGGDKPTQQDRVKNAFLAQYPSIRINTIVDLSKIHDARIDNQIAEHHVVADVIQLQTFDDFPRWKREGALLAYKPVGWSKVYDAIKDRDGAYTGMWFHAFAMLTATSLGSGAPIEAADFLKPEFKDKLVFTYPNDDDAVLFYFKQLTDEYGLDFLKKLVAQNPKFVRGTQDTGDLVRNGTYAAAFGVGGALAFQPGHTAVFSLPKNSPWVTWAQTAAILKDAPHPAAAKLYMSWVLSRANQQNFIRTSMWSSRSDVAPPSGYESIWNYPNADPRALPTFMSDRTALDRYKALITLYIGAPQGSNPNGDLGLHPGAF</sequence>
<dbReference type="EMBL" id="CP089983">
    <property type="protein sequence ID" value="WXB04820.1"/>
    <property type="molecule type" value="Genomic_DNA"/>
</dbReference>
<feature type="signal peptide" evidence="2">
    <location>
        <begin position="1"/>
        <end position="21"/>
    </location>
</feature>
<dbReference type="SUPFAM" id="SSF53850">
    <property type="entry name" value="Periplasmic binding protein-like II"/>
    <property type="match status" value="1"/>
</dbReference>
<dbReference type="PROSITE" id="PS51257">
    <property type="entry name" value="PROKAR_LIPOPROTEIN"/>
    <property type="match status" value="1"/>
</dbReference>
<dbReference type="Gene3D" id="3.40.190.10">
    <property type="entry name" value="Periplasmic binding protein-like II"/>
    <property type="match status" value="2"/>
</dbReference>
<reference evidence="3" key="1">
    <citation type="submission" date="2021-12" db="EMBL/GenBank/DDBJ databases">
        <title>Discovery of the Pendulisporaceae a myxobacterial family with distinct sporulation behavior and unique specialized metabolism.</title>
        <authorList>
            <person name="Garcia R."/>
            <person name="Popoff A."/>
            <person name="Bader C.D."/>
            <person name="Loehr J."/>
            <person name="Walesch S."/>
            <person name="Walt C."/>
            <person name="Boldt J."/>
            <person name="Bunk B."/>
            <person name="Haeckl F.J.F.P.J."/>
            <person name="Gunesch A.P."/>
            <person name="Birkelbach J."/>
            <person name="Nuebel U."/>
            <person name="Pietschmann T."/>
            <person name="Bach T."/>
            <person name="Mueller R."/>
        </authorList>
    </citation>
    <scope>NUCLEOTIDE SEQUENCE</scope>
    <source>
        <strain evidence="3">MSr11367</strain>
    </source>
</reference>
<evidence type="ECO:0000256" key="1">
    <source>
        <dbReference type="ARBA" id="ARBA00022729"/>
    </source>
</evidence>
<keyword evidence="1 2" id="KW-0732">Signal</keyword>
<evidence type="ECO:0000313" key="4">
    <source>
        <dbReference type="Proteomes" id="UP001374803"/>
    </source>
</evidence>
<dbReference type="PANTHER" id="PTHR30006:SF2">
    <property type="entry name" value="ABC TRANSPORTER SUBSTRATE-BINDING PROTEIN"/>
    <property type="match status" value="1"/>
</dbReference>
<name>A0ABZ2L1Y6_9BACT</name>
<dbReference type="PANTHER" id="PTHR30006">
    <property type="entry name" value="THIAMINE-BINDING PERIPLASMIC PROTEIN-RELATED"/>
    <property type="match status" value="1"/>
</dbReference>
<organism evidence="3 4">
    <name type="scientific">Pendulispora rubella</name>
    <dbReference type="NCBI Taxonomy" id="2741070"/>
    <lineage>
        <taxon>Bacteria</taxon>
        <taxon>Pseudomonadati</taxon>
        <taxon>Myxococcota</taxon>
        <taxon>Myxococcia</taxon>
        <taxon>Myxococcales</taxon>
        <taxon>Sorangiineae</taxon>
        <taxon>Pendulisporaceae</taxon>
        <taxon>Pendulispora</taxon>
    </lineage>
</organism>
<accession>A0ABZ2L1Y6</accession>
<protein>
    <submittedName>
        <fullName evidence="3">ABC transporter substrate-binding protein</fullName>
    </submittedName>
</protein>
<evidence type="ECO:0000313" key="3">
    <source>
        <dbReference type="EMBL" id="WXB04820.1"/>
    </source>
</evidence>
<dbReference type="RefSeq" id="WP_394834462.1">
    <property type="nucleotide sequence ID" value="NZ_CP089929.1"/>
</dbReference>
<dbReference type="Pfam" id="PF13531">
    <property type="entry name" value="SBP_bac_11"/>
    <property type="match status" value="1"/>
</dbReference>